<evidence type="ECO:0000313" key="2">
    <source>
        <dbReference type="EMBL" id="MER2290985.1"/>
    </source>
</evidence>
<protein>
    <submittedName>
        <fullName evidence="2">Glycosyltransferase</fullName>
        <ecNumber evidence="2">2.4.-.-</ecNumber>
    </submittedName>
</protein>
<dbReference type="Gene3D" id="3.40.50.2000">
    <property type="entry name" value="Glycogen Phosphorylase B"/>
    <property type="match status" value="2"/>
</dbReference>
<sequence length="352" mass="37379">MRIALLAHIRYPVAPPFTGGMEAHSWHLAAGLAARGHDVVLFAAGDSDPLFAIDAVVPEHHERRFPGLEHRGDPGLRAYVDDGYAAACDRIAAGGFDVLHNNSLSRLPLERRRTARVPTVTSLHVPPYDALRGFVHDSPAPGHRITVTSRAQLQAWWPEGAPPEASVLHNGVDPAAWPFRDRGDGSAAWSGRLAAIKGAHCAIAAAKRAGIPLTLYGPIEEPDYWAARIAPELGGPIRYGGHLDGPALAAEIGRASVFLFTPCWDEPFGLVAIEAMACGLPVAGLANGAAREVIGEAGCLVEPGDAAALAGAIGAALAIPRPVPRDRVRRLFSRDRWLDACEALYRQARAGL</sequence>
<dbReference type="InterPro" id="IPR028098">
    <property type="entry name" value="Glyco_trans_4-like_N"/>
</dbReference>
<reference evidence="2" key="1">
    <citation type="submission" date="2024-06" db="EMBL/GenBank/DDBJ databases">
        <authorList>
            <person name="Campbell A.G."/>
        </authorList>
    </citation>
    <scope>NUCLEOTIDE SEQUENCE</scope>
    <source>
        <strain evidence="2">EM17</strain>
    </source>
</reference>
<dbReference type="PANTHER" id="PTHR12526">
    <property type="entry name" value="GLYCOSYLTRANSFERASE"/>
    <property type="match status" value="1"/>
</dbReference>
<comment type="caution">
    <text evidence="2">The sequence shown here is derived from an EMBL/GenBank/DDBJ whole genome shotgun (WGS) entry which is preliminary data.</text>
</comment>
<dbReference type="Pfam" id="PF13692">
    <property type="entry name" value="Glyco_trans_1_4"/>
    <property type="match status" value="1"/>
</dbReference>
<keyword evidence="2" id="KW-0808">Transferase</keyword>
<dbReference type="Proteomes" id="UP001432995">
    <property type="component" value="Unassembled WGS sequence"/>
</dbReference>
<dbReference type="RefSeq" id="WP_007562603.1">
    <property type="nucleotide sequence ID" value="NZ_JBELQD010000034.1"/>
</dbReference>
<dbReference type="SUPFAM" id="SSF53756">
    <property type="entry name" value="UDP-Glycosyltransferase/glycogen phosphorylase"/>
    <property type="match status" value="1"/>
</dbReference>
<dbReference type="EC" id="2.4.-.-" evidence="2"/>
<feature type="domain" description="Glycosyltransferase subfamily 4-like N-terminal" evidence="1">
    <location>
        <begin position="19"/>
        <end position="175"/>
    </location>
</feature>
<dbReference type="GO" id="GO:0016757">
    <property type="term" value="F:glycosyltransferase activity"/>
    <property type="evidence" value="ECO:0007669"/>
    <property type="project" value="UniProtKB-KW"/>
</dbReference>
<dbReference type="PANTHER" id="PTHR12526:SF595">
    <property type="entry name" value="BLL5217 PROTEIN"/>
    <property type="match status" value="1"/>
</dbReference>
<dbReference type="Pfam" id="PF13439">
    <property type="entry name" value="Glyco_transf_4"/>
    <property type="match status" value="1"/>
</dbReference>
<evidence type="ECO:0000313" key="3">
    <source>
        <dbReference type="Proteomes" id="UP001432995"/>
    </source>
</evidence>
<keyword evidence="3" id="KW-1185">Reference proteome</keyword>
<proteinExistence type="predicted"/>
<evidence type="ECO:0000259" key="1">
    <source>
        <dbReference type="Pfam" id="PF13439"/>
    </source>
</evidence>
<dbReference type="EMBL" id="JBELQD010000034">
    <property type="protein sequence ID" value="MER2290985.1"/>
    <property type="molecule type" value="Genomic_DNA"/>
</dbReference>
<organism evidence="2 3">
    <name type="scientific">Methylobacterium brachiatum</name>
    <dbReference type="NCBI Taxonomy" id="269660"/>
    <lineage>
        <taxon>Bacteria</taxon>
        <taxon>Pseudomonadati</taxon>
        <taxon>Pseudomonadota</taxon>
        <taxon>Alphaproteobacteria</taxon>
        <taxon>Hyphomicrobiales</taxon>
        <taxon>Methylobacteriaceae</taxon>
        <taxon>Methylobacterium</taxon>
    </lineage>
</organism>
<name>A0ABV1R867_9HYPH</name>
<keyword evidence="2" id="KW-0328">Glycosyltransferase</keyword>
<accession>A0ABV1R867</accession>
<gene>
    <name evidence="2" type="ORF">ABS770_22275</name>
</gene>